<dbReference type="InterPro" id="IPR020579">
    <property type="entry name" value="Exonuc_VII_lsu_C"/>
</dbReference>
<evidence type="ECO:0000256" key="4">
    <source>
        <dbReference type="ARBA" id="ARBA00022839"/>
    </source>
</evidence>
<dbReference type="AlphaFoldDB" id="A0A1S7LFN2"/>
<comment type="similarity">
    <text evidence="5 6">Belongs to the XseA family.</text>
</comment>
<feature type="region of interest" description="Disordered" evidence="8">
    <location>
        <begin position="288"/>
        <end position="314"/>
    </location>
</feature>
<dbReference type="GO" id="GO:0008855">
    <property type="term" value="F:exodeoxyribonuclease VII activity"/>
    <property type="evidence" value="ECO:0007669"/>
    <property type="project" value="UniProtKB-UniRule"/>
</dbReference>
<proteinExistence type="inferred from homology"/>
<dbReference type="GO" id="GO:0006308">
    <property type="term" value="P:DNA catabolic process"/>
    <property type="evidence" value="ECO:0007669"/>
    <property type="project" value="UniProtKB-UniRule"/>
</dbReference>
<comment type="catalytic activity">
    <reaction evidence="5 6">
        <text>Exonucleolytic cleavage in either 5'- to 3'- or 3'- to 5'-direction to yield nucleoside 5'-phosphates.</text>
        <dbReference type="EC" id="3.1.11.6"/>
    </reaction>
</comment>
<dbReference type="GO" id="GO:0005737">
    <property type="term" value="C:cytoplasm"/>
    <property type="evidence" value="ECO:0007669"/>
    <property type="project" value="UniProtKB-SubCell"/>
</dbReference>
<dbReference type="CDD" id="cd04489">
    <property type="entry name" value="ExoVII_LU_OBF"/>
    <property type="match status" value="1"/>
</dbReference>
<organism evidence="11">
    <name type="scientific">Magnetococcus massalia (strain MO-1)</name>
    <dbReference type="NCBI Taxonomy" id="451514"/>
    <lineage>
        <taxon>Bacteria</taxon>
        <taxon>Pseudomonadati</taxon>
        <taxon>Pseudomonadota</taxon>
        <taxon>Magnetococcia</taxon>
        <taxon>Magnetococcales</taxon>
        <taxon>Magnetococcaceae</taxon>
        <taxon>Magnetococcus</taxon>
    </lineage>
</organism>
<feature type="domain" description="Exonuclease VII large subunit C-terminal" evidence="9">
    <location>
        <begin position="129"/>
        <end position="441"/>
    </location>
</feature>
<sequence length="452" mass="50063">MDIQDTPSWKRILTVSELTGQIQDLLEGRFAHIRVRGEISGLRQPASGHAYFALKDGQSQIRAVIWRSTRLRLPHPPKEGEAVQITGRIALYAPRGEYQIIVDAVTPEGAGNERERLLALHRKLEAEGLFAPERKQPLPYLPAIIGIATSDTGAALQDILRVLESRYPGYHVLLAPCQVQGETAPDSISRALQALIDDGRADVILCGRGGGSAEDLAAFNSEIVVRAIAQSPIPIVSCVGHEVDTSLADFAADLRAATPSVAAEQVMPEKRALLQWLHEMEQRLRHAMQSQLKKKQQLLSSHQSRLQHPSRRLDSARMRCDELQERLSHATQRLTAPQGQKLNSLSQRLQYWAHGPTLPHARSQLSQLMERLAQGAQQQQQQRSNRLQALQQQLSSLSPHAVLERGFAIVRHGDGEILHDSQTVEPGTEISITLAKGGLDAHVTRTHRKQGR</sequence>
<dbReference type="EMBL" id="LO017727">
    <property type="protein sequence ID" value="CRH04867.1"/>
    <property type="molecule type" value="Genomic_DNA"/>
</dbReference>
<comment type="subunit">
    <text evidence="5">Heterooligomer composed of large and small subunits.</text>
</comment>
<evidence type="ECO:0000313" key="11">
    <source>
        <dbReference type="EMBL" id="CRH04867.1"/>
    </source>
</evidence>
<keyword evidence="4 5" id="KW-0269">Exonuclease</keyword>
<evidence type="ECO:0000256" key="8">
    <source>
        <dbReference type="SAM" id="MobiDB-lite"/>
    </source>
</evidence>
<keyword evidence="3 5" id="KW-0378">Hydrolase</keyword>
<dbReference type="HAMAP" id="MF_00378">
    <property type="entry name" value="Exonuc_7_L"/>
    <property type="match status" value="1"/>
</dbReference>
<evidence type="ECO:0000256" key="5">
    <source>
        <dbReference type="HAMAP-Rule" id="MF_00378"/>
    </source>
</evidence>
<dbReference type="GO" id="GO:0003676">
    <property type="term" value="F:nucleic acid binding"/>
    <property type="evidence" value="ECO:0007669"/>
    <property type="project" value="InterPro"/>
</dbReference>
<evidence type="ECO:0000256" key="2">
    <source>
        <dbReference type="ARBA" id="ARBA00022722"/>
    </source>
</evidence>
<name>A0A1S7LFN2_MAGMO</name>
<gene>
    <name evidence="5 11" type="primary">xseA</name>
    <name evidence="11" type="ORF">MAGMO_0663</name>
</gene>
<protein>
    <recommendedName>
        <fullName evidence="5">Exodeoxyribonuclease 7 large subunit</fullName>
        <ecNumber evidence="5">3.1.11.6</ecNumber>
    </recommendedName>
    <alternativeName>
        <fullName evidence="5">Exodeoxyribonuclease VII large subunit</fullName>
        <shortName evidence="5">Exonuclease VII large subunit</shortName>
    </alternativeName>
</protein>
<feature type="compositionally biased region" description="Low complexity" evidence="8">
    <location>
        <begin position="297"/>
        <end position="307"/>
    </location>
</feature>
<feature type="domain" description="OB-fold nucleic acid binding" evidence="10">
    <location>
        <begin position="13"/>
        <end position="105"/>
    </location>
</feature>
<dbReference type="NCBIfam" id="TIGR00237">
    <property type="entry name" value="xseA"/>
    <property type="match status" value="1"/>
</dbReference>
<comment type="function">
    <text evidence="5">Bidirectionally degrades single-stranded DNA into large acid-insoluble oligonucleotides, which are then degraded further into small acid-soluble oligonucleotides.</text>
</comment>
<dbReference type="GO" id="GO:0009318">
    <property type="term" value="C:exodeoxyribonuclease VII complex"/>
    <property type="evidence" value="ECO:0007669"/>
    <property type="project" value="UniProtKB-UniRule"/>
</dbReference>
<keyword evidence="7" id="KW-0175">Coiled coil</keyword>
<reference evidence="11" key="1">
    <citation type="submission" date="2015-04" db="EMBL/GenBank/DDBJ databases">
        <authorList>
            <person name="Syromyatnikov M.Y."/>
            <person name="Popov V.N."/>
        </authorList>
    </citation>
    <scope>NUCLEOTIDE SEQUENCE</scope>
    <source>
        <strain evidence="11">MO-1</strain>
    </source>
</reference>
<dbReference type="InterPro" id="IPR003753">
    <property type="entry name" value="Exonuc_VII_L"/>
</dbReference>
<evidence type="ECO:0000256" key="3">
    <source>
        <dbReference type="ARBA" id="ARBA00022801"/>
    </source>
</evidence>
<keyword evidence="1 5" id="KW-0963">Cytoplasm</keyword>
<dbReference type="InterPro" id="IPR025824">
    <property type="entry name" value="OB-fold_nuc-bd_dom"/>
</dbReference>
<dbReference type="PANTHER" id="PTHR30008:SF0">
    <property type="entry name" value="EXODEOXYRIBONUCLEASE 7 LARGE SUBUNIT"/>
    <property type="match status" value="1"/>
</dbReference>
<keyword evidence="2 5" id="KW-0540">Nuclease</keyword>
<dbReference type="Pfam" id="PF02601">
    <property type="entry name" value="Exonuc_VII_L"/>
    <property type="match status" value="1"/>
</dbReference>
<dbReference type="Pfam" id="PF13742">
    <property type="entry name" value="tRNA_anti_2"/>
    <property type="match status" value="1"/>
</dbReference>
<evidence type="ECO:0000256" key="7">
    <source>
        <dbReference type="SAM" id="Coils"/>
    </source>
</evidence>
<evidence type="ECO:0000259" key="10">
    <source>
        <dbReference type="Pfam" id="PF13742"/>
    </source>
</evidence>
<feature type="coiled-coil region" evidence="7">
    <location>
        <begin position="362"/>
        <end position="393"/>
    </location>
</feature>
<evidence type="ECO:0000256" key="1">
    <source>
        <dbReference type="ARBA" id="ARBA00022490"/>
    </source>
</evidence>
<dbReference type="PANTHER" id="PTHR30008">
    <property type="entry name" value="EXODEOXYRIBONUCLEASE 7 LARGE SUBUNIT"/>
    <property type="match status" value="1"/>
</dbReference>
<evidence type="ECO:0000259" key="9">
    <source>
        <dbReference type="Pfam" id="PF02601"/>
    </source>
</evidence>
<evidence type="ECO:0000256" key="6">
    <source>
        <dbReference type="RuleBase" id="RU004355"/>
    </source>
</evidence>
<comment type="subcellular location">
    <subcellularLocation>
        <location evidence="5 6">Cytoplasm</location>
    </subcellularLocation>
</comment>
<dbReference type="EC" id="3.1.11.6" evidence="5"/>
<accession>A0A1S7LFN2</accession>